<evidence type="ECO:0000259" key="16">
    <source>
        <dbReference type="PROSITE" id="PS50860"/>
    </source>
</evidence>
<dbReference type="InterPro" id="IPR012947">
    <property type="entry name" value="tRNA_SAD"/>
</dbReference>
<keyword evidence="18" id="KW-1185">Reference proteome</keyword>
<dbReference type="Proteomes" id="UP000243819">
    <property type="component" value="Unassembled WGS sequence"/>
</dbReference>
<dbReference type="EMBL" id="FOIF01000015">
    <property type="protein sequence ID" value="SES87250.1"/>
    <property type="molecule type" value="Genomic_DNA"/>
</dbReference>
<evidence type="ECO:0000256" key="1">
    <source>
        <dbReference type="ARBA" id="ARBA00001947"/>
    </source>
</evidence>
<evidence type="ECO:0000256" key="3">
    <source>
        <dbReference type="ARBA" id="ARBA00008226"/>
    </source>
</evidence>
<dbReference type="GO" id="GO:0002161">
    <property type="term" value="F:aminoacyl-tRNA deacylase activity"/>
    <property type="evidence" value="ECO:0007669"/>
    <property type="project" value="UniProtKB-ARBA"/>
</dbReference>
<dbReference type="PROSITE" id="PS50860">
    <property type="entry name" value="AA_TRNA_LIGASE_II_ALA"/>
    <property type="match status" value="1"/>
</dbReference>
<feature type="domain" description="Alanyl-transfer RNA synthetases family profile" evidence="16">
    <location>
        <begin position="1"/>
        <end position="243"/>
    </location>
</feature>
<evidence type="ECO:0000256" key="6">
    <source>
        <dbReference type="ARBA" id="ARBA00022555"/>
    </source>
</evidence>
<dbReference type="GO" id="GO:0005737">
    <property type="term" value="C:cytoplasm"/>
    <property type="evidence" value="ECO:0007669"/>
    <property type="project" value="UniProtKB-SubCell"/>
</dbReference>
<dbReference type="GO" id="GO:0000049">
    <property type="term" value="F:tRNA binding"/>
    <property type="evidence" value="ECO:0007669"/>
    <property type="project" value="UniProtKB-KW"/>
</dbReference>
<dbReference type="PANTHER" id="PTHR43462">
    <property type="entry name" value="ALANYL-TRNA EDITING PROTEIN"/>
    <property type="match status" value="1"/>
</dbReference>
<dbReference type="STRING" id="1120990.SAMN03080614_101519"/>
<dbReference type="SUPFAM" id="SSF55186">
    <property type="entry name" value="ThrRS/AlaRS common domain"/>
    <property type="match status" value="1"/>
</dbReference>
<keyword evidence="10" id="KW-0862">Zinc</keyword>
<evidence type="ECO:0000256" key="15">
    <source>
        <dbReference type="ARBA" id="ARBA00032577"/>
    </source>
</evidence>
<dbReference type="Pfam" id="PF07973">
    <property type="entry name" value="tRNA_SAD"/>
    <property type="match status" value="1"/>
</dbReference>
<dbReference type="SUPFAM" id="SSF50447">
    <property type="entry name" value="Translation proteins"/>
    <property type="match status" value="1"/>
</dbReference>
<evidence type="ECO:0000256" key="13">
    <source>
        <dbReference type="ARBA" id="ARBA00022917"/>
    </source>
</evidence>
<dbReference type="InterPro" id="IPR009000">
    <property type="entry name" value="Transl_B-barrel_sf"/>
</dbReference>
<comment type="subcellular location">
    <subcellularLocation>
        <location evidence="2">Cytoplasm</location>
    </subcellularLocation>
</comment>
<evidence type="ECO:0000256" key="2">
    <source>
        <dbReference type="ARBA" id="ARBA00004496"/>
    </source>
</evidence>
<keyword evidence="9" id="KW-0547">Nucleotide-binding</keyword>
<keyword evidence="12" id="KW-0694">RNA-binding</keyword>
<evidence type="ECO:0000256" key="9">
    <source>
        <dbReference type="ARBA" id="ARBA00022741"/>
    </source>
</evidence>
<dbReference type="AlphaFoldDB" id="A0A1I0A009"/>
<evidence type="ECO:0000256" key="5">
    <source>
        <dbReference type="ARBA" id="ARBA00017959"/>
    </source>
</evidence>
<dbReference type="InterPro" id="IPR018164">
    <property type="entry name" value="Ala-tRNA-synth_IIc_N"/>
</dbReference>
<accession>A0A1I0A009</accession>
<dbReference type="GO" id="GO:0004813">
    <property type="term" value="F:alanine-tRNA ligase activity"/>
    <property type="evidence" value="ECO:0007669"/>
    <property type="project" value="UniProtKB-EC"/>
</dbReference>
<dbReference type="PANTHER" id="PTHR43462:SF1">
    <property type="entry name" value="ALANYL-TRNA EDITING PROTEIN AARSD1"/>
    <property type="match status" value="1"/>
</dbReference>
<keyword evidence="7" id="KW-0436">Ligase</keyword>
<dbReference type="Gene3D" id="3.30.980.10">
    <property type="entry name" value="Threonyl-trna Synthetase, Chain A, domain 2"/>
    <property type="match status" value="1"/>
</dbReference>
<sequence length="408" mass="46053">MYLEEVKEMSVKLYLKDSYLRDFKAKVLEKGVRDGLNYVVLDQTAFYPEGGGQPWDLGWISGKEVVKVMEEDGIIYHYLTEPVEGEVVEGVIDWQRRFDHMQQHLGQHILSGAFEKILDGETVAFHLGKEKVTIDINLDNISDEGLMLVEEEANKIVYRNLSVKNYFVTEEDVKKLPLRKPPKVEENIRIVEVDGFDYSGCGGTHPQNTGEVGIIKIVRKERVKGNTRIEFLCGQRALKDYHLKNQILLHSSSLLSRPYWEVAEGIEKLFQEITLLTKENKGLNEQLLIYKGEEMYRKGEKLGGITVVESFTEGGNIKELSLLSSIITEKEKVVTLFVNKGEKTGIIFAGSKDLDLDMNNLLQEILSIVGGSGGGNKYKAQGGTTNTNNLDQILPRAKELLEKQLLQG</sequence>
<evidence type="ECO:0000256" key="4">
    <source>
        <dbReference type="ARBA" id="ARBA00013168"/>
    </source>
</evidence>
<dbReference type="InterPro" id="IPR003156">
    <property type="entry name" value="DHHA1_dom"/>
</dbReference>
<name>A0A1I0A009_9FIRM</name>
<dbReference type="InterPro" id="IPR018165">
    <property type="entry name" value="Ala-tRNA-synth_IIc_core"/>
</dbReference>
<keyword evidence="13" id="KW-0648">Protein biosynthesis</keyword>
<evidence type="ECO:0000256" key="8">
    <source>
        <dbReference type="ARBA" id="ARBA00022723"/>
    </source>
</evidence>
<keyword evidence="11" id="KW-0067">ATP-binding</keyword>
<dbReference type="Gene3D" id="2.40.30.130">
    <property type="match status" value="1"/>
</dbReference>
<gene>
    <name evidence="17" type="ORF">SAMN03080614_101519</name>
</gene>
<evidence type="ECO:0000313" key="18">
    <source>
        <dbReference type="Proteomes" id="UP000243819"/>
    </source>
</evidence>
<evidence type="ECO:0000256" key="10">
    <source>
        <dbReference type="ARBA" id="ARBA00022833"/>
    </source>
</evidence>
<evidence type="ECO:0000313" key="17">
    <source>
        <dbReference type="EMBL" id="SES87250.1"/>
    </source>
</evidence>
<keyword evidence="14 17" id="KW-0030">Aminoacyl-tRNA synthetase</keyword>
<keyword evidence="6" id="KW-0820">tRNA-binding</keyword>
<evidence type="ECO:0000256" key="14">
    <source>
        <dbReference type="ARBA" id="ARBA00023146"/>
    </source>
</evidence>
<comment type="similarity">
    <text evidence="3">Belongs to the class-II aminoacyl-tRNA synthetase family.</text>
</comment>
<evidence type="ECO:0000256" key="7">
    <source>
        <dbReference type="ARBA" id="ARBA00022598"/>
    </source>
</evidence>
<dbReference type="Pfam" id="PF01411">
    <property type="entry name" value="tRNA-synt_2c"/>
    <property type="match status" value="1"/>
</dbReference>
<keyword evidence="8" id="KW-0479">Metal-binding</keyword>
<protein>
    <recommendedName>
        <fullName evidence="5">Alanine--tRNA ligase</fullName>
        <ecNumber evidence="4">6.1.1.7</ecNumber>
    </recommendedName>
    <alternativeName>
        <fullName evidence="15">Alanyl-tRNA synthetase</fullName>
    </alternativeName>
</protein>
<dbReference type="Gene3D" id="3.10.310.40">
    <property type="match status" value="1"/>
</dbReference>
<dbReference type="InterPro" id="IPR051335">
    <property type="entry name" value="Alanyl-tRNA_Editing_Enzymes"/>
</dbReference>
<dbReference type="FunFam" id="3.10.310.40:FF:000001">
    <property type="entry name" value="Alanine--tRNA ligase"/>
    <property type="match status" value="1"/>
</dbReference>
<proteinExistence type="inferred from homology"/>
<evidence type="ECO:0000256" key="11">
    <source>
        <dbReference type="ARBA" id="ARBA00022840"/>
    </source>
</evidence>
<comment type="cofactor">
    <cofactor evidence="1">
        <name>Zn(2+)</name>
        <dbReference type="ChEBI" id="CHEBI:29105"/>
    </cofactor>
</comment>
<dbReference type="SMART" id="SM00863">
    <property type="entry name" value="tRNA_SAD"/>
    <property type="match status" value="1"/>
</dbReference>
<dbReference type="GO" id="GO:0006419">
    <property type="term" value="P:alanyl-tRNA aminoacylation"/>
    <property type="evidence" value="ECO:0007669"/>
    <property type="project" value="InterPro"/>
</dbReference>
<dbReference type="EC" id="6.1.1.7" evidence="4"/>
<dbReference type="Pfam" id="PF02272">
    <property type="entry name" value="DHHA1"/>
    <property type="match status" value="1"/>
</dbReference>
<organism evidence="17 18">
    <name type="scientific">Anaerobranca gottschalkii DSM 13577</name>
    <dbReference type="NCBI Taxonomy" id="1120990"/>
    <lineage>
        <taxon>Bacteria</taxon>
        <taxon>Bacillati</taxon>
        <taxon>Bacillota</taxon>
        <taxon>Clostridia</taxon>
        <taxon>Eubacteriales</taxon>
        <taxon>Proteinivoracaceae</taxon>
        <taxon>Anaerobranca</taxon>
    </lineage>
</organism>
<reference evidence="18" key="1">
    <citation type="submission" date="2016-10" db="EMBL/GenBank/DDBJ databases">
        <authorList>
            <person name="Varghese N."/>
            <person name="Submissions S."/>
        </authorList>
    </citation>
    <scope>NUCLEOTIDE SEQUENCE [LARGE SCALE GENOMIC DNA]</scope>
    <source>
        <strain evidence="18">DSM 13577</strain>
    </source>
</reference>
<dbReference type="OrthoDB" id="9812949at2"/>
<dbReference type="InterPro" id="IPR018163">
    <property type="entry name" value="Thr/Ala-tRNA-synth_IIc_edit"/>
</dbReference>
<evidence type="ECO:0000256" key="12">
    <source>
        <dbReference type="ARBA" id="ARBA00022884"/>
    </source>
</evidence>
<dbReference type="GO" id="GO:0005524">
    <property type="term" value="F:ATP binding"/>
    <property type="evidence" value="ECO:0007669"/>
    <property type="project" value="UniProtKB-KW"/>
</dbReference>
<dbReference type="GO" id="GO:0046872">
    <property type="term" value="F:metal ion binding"/>
    <property type="evidence" value="ECO:0007669"/>
    <property type="project" value="UniProtKB-KW"/>
</dbReference>